<dbReference type="AlphaFoldDB" id="A0AAD9KTL9"/>
<name>A0AAD9KTL9_RIDPI</name>
<organism evidence="2 3">
    <name type="scientific">Ridgeia piscesae</name>
    <name type="common">Tubeworm</name>
    <dbReference type="NCBI Taxonomy" id="27915"/>
    <lineage>
        <taxon>Eukaryota</taxon>
        <taxon>Metazoa</taxon>
        <taxon>Spiralia</taxon>
        <taxon>Lophotrochozoa</taxon>
        <taxon>Annelida</taxon>
        <taxon>Polychaeta</taxon>
        <taxon>Sedentaria</taxon>
        <taxon>Canalipalpata</taxon>
        <taxon>Sabellida</taxon>
        <taxon>Siboglinidae</taxon>
        <taxon>Ridgeia</taxon>
    </lineage>
</organism>
<keyword evidence="1" id="KW-0812">Transmembrane</keyword>
<keyword evidence="1" id="KW-1133">Transmembrane helix</keyword>
<evidence type="ECO:0000313" key="3">
    <source>
        <dbReference type="Proteomes" id="UP001209878"/>
    </source>
</evidence>
<feature type="transmembrane region" description="Helical" evidence="1">
    <location>
        <begin position="12"/>
        <end position="32"/>
    </location>
</feature>
<reference evidence="2" key="1">
    <citation type="journal article" date="2023" name="Mol. Biol. Evol.">
        <title>Third-Generation Sequencing Reveals the Adaptive Role of the Epigenome in Three Deep-Sea Polychaetes.</title>
        <authorList>
            <person name="Perez M."/>
            <person name="Aroh O."/>
            <person name="Sun Y."/>
            <person name="Lan Y."/>
            <person name="Juniper S.K."/>
            <person name="Young C.R."/>
            <person name="Angers B."/>
            <person name="Qian P.Y."/>
        </authorList>
    </citation>
    <scope>NUCLEOTIDE SEQUENCE</scope>
    <source>
        <strain evidence="2">R07B-5</strain>
    </source>
</reference>
<proteinExistence type="predicted"/>
<feature type="transmembrane region" description="Helical" evidence="1">
    <location>
        <begin position="137"/>
        <end position="164"/>
    </location>
</feature>
<evidence type="ECO:0000313" key="2">
    <source>
        <dbReference type="EMBL" id="KAK2177453.1"/>
    </source>
</evidence>
<evidence type="ECO:0000256" key="1">
    <source>
        <dbReference type="SAM" id="Phobius"/>
    </source>
</evidence>
<gene>
    <name evidence="2" type="ORF">NP493_597g00050</name>
</gene>
<comment type="caution">
    <text evidence="2">The sequence shown here is derived from an EMBL/GenBank/DDBJ whole genome shotgun (WGS) entry which is preliminary data.</text>
</comment>
<feature type="transmembrane region" description="Helical" evidence="1">
    <location>
        <begin position="52"/>
        <end position="76"/>
    </location>
</feature>
<keyword evidence="1" id="KW-0472">Membrane</keyword>
<keyword evidence="3" id="KW-1185">Reference proteome</keyword>
<protein>
    <submittedName>
        <fullName evidence="2">Uncharacterized protein</fullName>
    </submittedName>
</protein>
<accession>A0AAD9KTL9</accession>
<feature type="transmembrane region" description="Helical" evidence="1">
    <location>
        <begin position="88"/>
        <end position="112"/>
    </location>
</feature>
<dbReference type="Proteomes" id="UP001209878">
    <property type="component" value="Unassembled WGS sequence"/>
</dbReference>
<dbReference type="EMBL" id="JAODUO010000596">
    <property type="protein sequence ID" value="KAK2177453.1"/>
    <property type="molecule type" value="Genomic_DNA"/>
</dbReference>
<sequence>MRYTVPAWLHGTLGLLLLAVGTTDLLWTLVKYNSSCNFEKTEFLDPCSANHVYTYIASPIWGGLLTIGLCVMGLKLPSYGLYRNRKRFTVYTLCSVATAALVMPAVVTLQMFEMLKGEGSIYYLDNGNPVTDDTTKYALVVLLLTLAFAEALIALIAAVICVCFKPKQEQRILRWNMDYESSVASSRRQGAQTMPHPRGHMTVLPTLYPILTPATAWRPDASRWKPEFDPQPSNVACVYTVPRASHAVKPLAEQNIAWQPAI</sequence>